<protein>
    <submittedName>
        <fullName evidence="2">Uncharacterized protein</fullName>
    </submittedName>
</protein>
<name>A0AAV3YG97_9GAST</name>
<evidence type="ECO:0000256" key="1">
    <source>
        <dbReference type="SAM" id="MobiDB-lite"/>
    </source>
</evidence>
<dbReference type="Proteomes" id="UP000735302">
    <property type="component" value="Unassembled WGS sequence"/>
</dbReference>
<evidence type="ECO:0000313" key="3">
    <source>
        <dbReference type="Proteomes" id="UP000735302"/>
    </source>
</evidence>
<reference evidence="2 3" key="1">
    <citation type="journal article" date="2021" name="Elife">
        <title>Chloroplast acquisition without the gene transfer in kleptoplastic sea slugs, Plakobranchus ocellatus.</title>
        <authorList>
            <person name="Maeda T."/>
            <person name="Takahashi S."/>
            <person name="Yoshida T."/>
            <person name="Shimamura S."/>
            <person name="Takaki Y."/>
            <person name="Nagai Y."/>
            <person name="Toyoda A."/>
            <person name="Suzuki Y."/>
            <person name="Arimoto A."/>
            <person name="Ishii H."/>
            <person name="Satoh N."/>
            <person name="Nishiyama T."/>
            <person name="Hasebe M."/>
            <person name="Maruyama T."/>
            <person name="Minagawa J."/>
            <person name="Obokata J."/>
            <person name="Shigenobu S."/>
        </authorList>
    </citation>
    <scope>NUCLEOTIDE SEQUENCE [LARGE SCALE GENOMIC DNA]</scope>
</reference>
<organism evidence="2 3">
    <name type="scientific">Plakobranchus ocellatus</name>
    <dbReference type="NCBI Taxonomy" id="259542"/>
    <lineage>
        <taxon>Eukaryota</taxon>
        <taxon>Metazoa</taxon>
        <taxon>Spiralia</taxon>
        <taxon>Lophotrochozoa</taxon>
        <taxon>Mollusca</taxon>
        <taxon>Gastropoda</taxon>
        <taxon>Heterobranchia</taxon>
        <taxon>Euthyneura</taxon>
        <taxon>Panpulmonata</taxon>
        <taxon>Sacoglossa</taxon>
        <taxon>Placobranchoidea</taxon>
        <taxon>Plakobranchidae</taxon>
        <taxon>Plakobranchus</taxon>
    </lineage>
</organism>
<feature type="compositionally biased region" description="Polar residues" evidence="1">
    <location>
        <begin position="37"/>
        <end position="49"/>
    </location>
</feature>
<proteinExistence type="predicted"/>
<keyword evidence="3" id="KW-1185">Reference proteome</keyword>
<feature type="region of interest" description="Disordered" evidence="1">
    <location>
        <begin position="33"/>
        <end position="55"/>
    </location>
</feature>
<comment type="caution">
    <text evidence="2">The sequence shown here is derived from an EMBL/GenBank/DDBJ whole genome shotgun (WGS) entry which is preliminary data.</text>
</comment>
<evidence type="ECO:0000313" key="2">
    <source>
        <dbReference type="EMBL" id="GFN81385.1"/>
    </source>
</evidence>
<accession>A0AAV3YG97</accession>
<gene>
    <name evidence="2" type="ORF">PoB_000789100</name>
</gene>
<dbReference type="EMBL" id="BLXT01000924">
    <property type="protein sequence ID" value="GFN81385.1"/>
    <property type="molecule type" value="Genomic_DNA"/>
</dbReference>
<sequence length="146" mass="16315">MSAEFIKCEWNSQTVCLVYSKSVARRSQVLRPGRQWRGSNPRQKGTCRSQGGLANHVPPAPPIECTPSLEEIDNRESFLRARFPNPRTGDEIKYVRKFSVLGPRVSVITSDAESVWVLLIETIKTSVSDNNHNLVTRCAGIAVFSL</sequence>
<dbReference type="AlphaFoldDB" id="A0AAV3YG97"/>